<dbReference type="GeneID" id="81429293"/>
<keyword evidence="1" id="KW-0677">Repeat</keyword>
<reference evidence="4" key="2">
    <citation type="journal article" date="2023" name="IMA Fungus">
        <title>Comparative genomic study of the Penicillium genus elucidates a diverse pangenome and 15 lateral gene transfer events.</title>
        <authorList>
            <person name="Petersen C."/>
            <person name="Sorensen T."/>
            <person name="Nielsen M.R."/>
            <person name="Sondergaard T.E."/>
            <person name="Sorensen J.L."/>
            <person name="Fitzpatrick D.A."/>
            <person name="Frisvad J.C."/>
            <person name="Nielsen K.L."/>
        </authorList>
    </citation>
    <scope>NUCLEOTIDE SEQUENCE</scope>
    <source>
        <strain evidence="4">IBT 26290</strain>
    </source>
</reference>
<accession>A0A9W9HSA1</accession>
<protein>
    <submittedName>
        <fullName evidence="4">Uncharacterized protein</fullName>
    </submittedName>
</protein>
<keyword evidence="5" id="KW-1185">Reference proteome</keyword>
<dbReference type="OrthoDB" id="21416at2759"/>
<evidence type="ECO:0000256" key="3">
    <source>
        <dbReference type="SAM" id="MobiDB-lite"/>
    </source>
</evidence>
<dbReference type="RefSeq" id="XP_056539882.1">
    <property type="nucleotide sequence ID" value="XM_056690117.1"/>
</dbReference>
<comment type="caution">
    <text evidence="4">The sequence shown here is derived from an EMBL/GenBank/DDBJ whole genome shotgun (WGS) entry which is preliminary data.</text>
</comment>
<organism evidence="4 5">
    <name type="scientific">Penicillium canariense</name>
    <dbReference type="NCBI Taxonomy" id="189055"/>
    <lineage>
        <taxon>Eukaryota</taxon>
        <taxon>Fungi</taxon>
        <taxon>Dikarya</taxon>
        <taxon>Ascomycota</taxon>
        <taxon>Pezizomycotina</taxon>
        <taxon>Eurotiomycetes</taxon>
        <taxon>Eurotiomycetidae</taxon>
        <taxon>Eurotiales</taxon>
        <taxon>Aspergillaceae</taxon>
        <taxon>Penicillium</taxon>
    </lineage>
</organism>
<dbReference type="PANTHER" id="PTHR24180:SF45">
    <property type="entry name" value="POLY [ADP-RIBOSE] POLYMERASE TANKYRASE"/>
    <property type="match status" value="1"/>
</dbReference>
<feature type="compositionally biased region" description="Polar residues" evidence="3">
    <location>
        <begin position="530"/>
        <end position="546"/>
    </location>
</feature>
<dbReference type="AlphaFoldDB" id="A0A9W9HSA1"/>
<evidence type="ECO:0000313" key="5">
    <source>
        <dbReference type="Proteomes" id="UP001149163"/>
    </source>
</evidence>
<dbReference type="SUPFAM" id="SSF48403">
    <property type="entry name" value="Ankyrin repeat"/>
    <property type="match status" value="1"/>
</dbReference>
<evidence type="ECO:0000313" key="4">
    <source>
        <dbReference type="EMBL" id="KAJ5156893.1"/>
    </source>
</evidence>
<feature type="region of interest" description="Disordered" evidence="3">
    <location>
        <begin position="523"/>
        <end position="546"/>
    </location>
</feature>
<dbReference type="InterPro" id="IPR051637">
    <property type="entry name" value="Ank_repeat_dom-contain_49"/>
</dbReference>
<evidence type="ECO:0000256" key="1">
    <source>
        <dbReference type="ARBA" id="ARBA00022737"/>
    </source>
</evidence>
<keyword evidence="2" id="KW-0040">ANK repeat</keyword>
<dbReference type="Gene3D" id="1.25.40.20">
    <property type="entry name" value="Ankyrin repeat-containing domain"/>
    <property type="match status" value="2"/>
</dbReference>
<reference evidence="4" key="1">
    <citation type="submission" date="2022-11" db="EMBL/GenBank/DDBJ databases">
        <authorList>
            <person name="Petersen C."/>
        </authorList>
    </citation>
    <scope>NUCLEOTIDE SEQUENCE</scope>
    <source>
        <strain evidence="4">IBT 26290</strain>
    </source>
</reference>
<dbReference type="EMBL" id="JAPQKN010000006">
    <property type="protein sequence ID" value="KAJ5156893.1"/>
    <property type="molecule type" value="Genomic_DNA"/>
</dbReference>
<name>A0A9W9HSA1_9EURO</name>
<dbReference type="Proteomes" id="UP001149163">
    <property type="component" value="Unassembled WGS sequence"/>
</dbReference>
<gene>
    <name evidence="4" type="ORF">N7482_007993</name>
</gene>
<dbReference type="PANTHER" id="PTHR24180">
    <property type="entry name" value="CYCLIN-DEPENDENT KINASE INHIBITOR 2C-RELATED"/>
    <property type="match status" value="1"/>
</dbReference>
<sequence length="546" mass="61410">MHLHIRNLAALDLSHATAKGWVNRVESLLASGVDPNALFHGEEPTIAAQADNAALDENATQPPQVYSEPTEMPALRRAVRDSDPDIPKRADLSRTARLMKTLLEHGADPYALFRQPIFCCELRPMFPGAAQDPEYVEDDSDLRAMTYARRGIFEKILKSEYERLGLLGVNQESGLSHYYTFSDGWESTIDYEPQFPRTYAVCSVLHSLLEDGGFSQPILDFLGNSLDVERRDPQGRTLFLAACRSMLGLDAAVDGAYINLLSSQILPNPYPQPRNPWQDVPHKFTSTCTGPSLLEFFVSCGANLLAVDKYGQNALHNMLAFIDRDYCYTVPVIDHSLKYLVQKHPALLDQPDRAGVFPIHYAIRRMCDYSFDGQPETMFHFEKAVYELLAANTDPLVRDSRGNTVLHYLAAGRLGEGDRVGDEQRRLLAVLLQRGVDPRVRNINGVTALELFFMTGDEPRFEIDRDYDRFYSIGQGIVDAFEQSSYILAETNAANQTLLHLVAKLDSDRSRPWYDLLQSKGLDPEAKDSNGVTPQESVKLNSWMRQ</sequence>
<evidence type="ECO:0000256" key="2">
    <source>
        <dbReference type="ARBA" id="ARBA00023043"/>
    </source>
</evidence>
<dbReference type="InterPro" id="IPR036770">
    <property type="entry name" value="Ankyrin_rpt-contain_sf"/>
</dbReference>
<proteinExistence type="predicted"/>